<sequence length="129" mass="14983">MELRAVYRENFFSRLQGPEESVHRFPKDLWELASRAFKHLAPVEFERNIYERFCMGLQNGNLRNKFILKPAENMLVVLTKTRGYEAVEQSDDVRAAEDSICLAFRQHSLTPEPLLRRNQPALPVSGECC</sequence>
<reference evidence="1 2" key="1">
    <citation type="submission" date="2019-07" db="EMBL/GenBank/DDBJ databases">
        <title>Annotation for the trematode Paragonimus westermani.</title>
        <authorList>
            <person name="Choi Y.-J."/>
        </authorList>
    </citation>
    <scope>NUCLEOTIDE SEQUENCE [LARGE SCALE GENOMIC DNA]</scope>
    <source>
        <strain evidence="1">180907_Pwestermani</strain>
    </source>
</reference>
<comment type="caution">
    <text evidence="1">The sequence shown here is derived from an EMBL/GenBank/DDBJ whole genome shotgun (WGS) entry which is preliminary data.</text>
</comment>
<name>A0A8T0D8Y1_9TREM</name>
<proteinExistence type="predicted"/>
<dbReference type="OrthoDB" id="6243645at2759"/>
<dbReference type="Proteomes" id="UP000699462">
    <property type="component" value="Unassembled WGS sequence"/>
</dbReference>
<evidence type="ECO:0000313" key="2">
    <source>
        <dbReference type="Proteomes" id="UP000699462"/>
    </source>
</evidence>
<evidence type="ECO:0000313" key="1">
    <source>
        <dbReference type="EMBL" id="KAF8563117.1"/>
    </source>
</evidence>
<gene>
    <name evidence="1" type="ORF">P879_11586</name>
</gene>
<organism evidence="1 2">
    <name type="scientific">Paragonimus westermani</name>
    <dbReference type="NCBI Taxonomy" id="34504"/>
    <lineage>
        <taxon>Eukaryota</taxon>
        <taxon>Metazoa</taxon>
        <taxon>Spiralia</taxon>
        <taxon>Lophotrochozoa</taxon>
        <taxon>Platyhelminthes</taxon>
        <taxon>Trematoda</taxon>
        <taxon>Digenea</taxon>
        <taxon>Plagiorchiida</taxon>
        <taxon>Troglotremata</taxon>
        <taxon>Troglotrematidae</taxon>
        <taxon>Paragonimus</taxon>
    </lineage>
</organism>
<keyword evidence="2" id="KW-1185">Reference proteome</keyword>
<dbReference type="EMBL" id="JTDF01014307">
    <property type="protein sequence ID" value="KAF8563117.1"/>
    <property type="molecule type" value="Genomic_DNA"/>
</dbReference>
<accession>A0A8T0D8Y1</accession>
<dbReference type="AlphaFoldDB" id="A0A8T0D8Y1"/>
<protein>
    <submittedName>
        <fullName evidence="1">Uncharacterized protein</fullName>
    </submittedName>
</protein>